<proteinExistence type="inferred from homology"/>
<evidence type="ECO:0000256" key="10">
    <source>
        <dbReference type="ARBA" id="ARBA00047790"/>
    </source>
</evidence>
<feature type="transmembrane region" description="Helical" evidence="11">
    <location>
        <begin position="184"/>
        <end position="209"/>
    </location>
</feature>
<dbReference type="Ensembl" id="ENSTRUT00000035368.3">
    <property type="protein sequence ID" value="ENSTRUP00000035240.3"/>
    <property type="gene ID" value="ENSTRUG00000013790.3"/>
</dbReference>
<comment type="catalytic activity">
    <reaction evidence="10">
        <text>L-cysteinyl-[protein] + hexadecanoyl-CoA = S-hexadecanoyl-L-cysteinyl-[protein] + CoA</text>
        <dbReference type="Rhea" id="RHEA:36683"/>
        <dbReference type="Rhea" id="RHEA-COMP:10131"/>
        <dbReference type="Rhea" id="RHEA-COMP:11032"/>
        <dbReference type="ChEBI" id="CHEBI:29950"/>
        <dbReference type="ChEBI" id="CHEBI:57287"/>
        <dbReference type="ChEBI" id="CHEBI:57379"/>
        <dbReference type="ChEBI" id="CHEBI:74151"/>
        <dbReference type="EC" id="2.3.1.225"/>
    </reaction>
    <physiologicalReaction direction="left-to-right" evidence="10">
        <dbReference type="Rhea" id="RHEA:36684"/>
    </physiologicalReaction>
</comment>
<reference evidence="13" key="2">
    <citation type="submission" date="2025-08" db="UniProtKB">
        <authorList>
            <consortium name="Ensembl"/>
        </authorList>
    </citation>
    <scope>IDENTIFICATION</scope>
</reference>
<feature type="domain" description="Palmitoyltransferase DHHC" evidence="12">
    <location>
        <begin position="99"/>
        <end position="220"/>
    </location>
</feature>
<feature type="transmembrane region" description="Helical" evidence="11">
    <location>
        <begin position="12"/>
        <end position="30"/>
    </location>
</feature>
<comment type="domain">
    <text evidence="11">The DHHC domain is required for palmitoyltransferase activity.</text>
</comment>
<dbReference type="OMA" id="FISPHRI"/>
<dbReference type="FunCoup" id="H2UE71">
    <property type="interactions" value="156"/>
</dbReference>
<keyword evidence="9 11" id="KW-0012">Acyltransferase</keyword>
<keyword evidence="3 11" id="KW-0808">Transferase</keyword>
<evidence type="ECO:0000256" key="7">
    <source>
        <dbReference type="ARBA" id="ARBA00023139"/>
    </source>
</evidence>
<dbReference type="InterPro" id="IPR039859">
    <property type="entry name" value="PFA4/ZDH16/20/ERF2-like"/>
</dbReference>
<dbReference type="PROSITE" id="PS50216">
    <property type="entry name" value="DHHC"/>
    <property type="match status" value="1"/>
</dbReference>
<keyword evidence="5 11" id="KW-1133">Transmembrane helix</keyword>
<keyword evidence="7" id="KW-0564">Palmitate</keyword>
<dbReference type="GO" id="GO:0019706">
    <property type="term" value="F:protein-cysteine S-palmitoyltransferase activity"/>
    <property type="evidence" value="ECO:0007669"/>
    <property type="project" value="UniProtKB-EC"/>
</dbReference>
<evidence type="ECO:0000256" key="4">
    <source>
        <dbReference type="ARBA" id="ARBA00022692"/>
    </source>
</evidence>
<evidence type="ECO:0000256" key="1">
    <source>
        <dbReference type="ARBA" id="ARBA00004127"/>
    </source>
</evidence>
<dbReference type="Pfam" id="PF01529">
    <property type="entry name" value="DHHC"/>
    <property type="match status" value="1"/>
</dbReference>
<evidence type="ECO:0000256" key="3">
    <source>
        <dbReference type="ARBA" id="ARBA00022679"/>
    </source>
</evidence>
<dbReference type="STRING" id="31033.ENSTRUP00000035240"/>
<evidence type="ECO:0000256" key="5">
    <source>
        <dbReference type="ARBA" id="ARBA00022989"/>
    </source>
</evidence>
<dbReference type="InterPro" id="IPR001594">
    <property type="entry name" value="Palmitoyltrfase_DHHC"/>
</dbReference>
<evidence type="ECO:0000256" key="2">
    <source>
        <dbReference type="ARBA" id="ARBA00008574"/>
    </source>
</evidence>
<dbReference type="PANTHER" id="PTHR22883">
    <property type="entry name" value="ZINC FINGER DHHC DOMAIN CONTAINING PROTEIN"/>
    <property type="match status" value="1"/>
</dbReference>
<dbReference type="GO" id="GO:0005794">
    <property type="term" value="C:Golgi apparatus"/>
    <property type="evidence" value="ECO:0007669"/>
    <property type="project" value="TreeGrafter"/>
</dbReference>
<accession>H2UE71</accession>
<keyword evidence="4 11" id="KW-0812">Transmembrane</keyword>
<dbReference type="GO" id="GO:0005783">
    <property type="term" value="C:endoplasmic reticulum"/>
    <property type="evidence" value="ECO:0007669"/>
    <property type="project" value="TreeGrafter"/>
</dbReference>
<dbReference type="GeneTree" id="ENSGT00940000156902"/>
<dbReference type="eggNOG" id="KOG1311">
    <property type="taxonomic scope" value="Eukaryota"/>
</dbReference>
<dbReference type="EC" id="2.3.1.225" evidence="11"/>
<keyword evidence="6 11" id="KW-0472">Membrane</keyword>
<dbReference type="PANTHER" id="PTHR22883:SF301">
    <property type="entry name" value="PALMITOYLTRANSFERASE ZDHHC12"/>
    <property type="match status" value="1"/>
</dbReference>
<comment type="subcellular location">
    <subcellularLocation>
        <location evidence="1">Endomembrane system</location>
        <topology evidence="1">Multi-pass membrane protein</topology>
    </subcellularLocation>
</comment>
<evidence type="ECO:0000256" key="9">
    <source>
        <dbReference type="ARBA" id="ARBA00023315"/>
    </source>
</evidence>
<reference evidence="13 14" key="1">
    <citation type="journal article" date="2011" name="Genome Biol. Evol.">
        <title>Integration of the genetic map and genome assembly of fugu facilitates insights into distinct features of genome evolution in teleosts and mammals.</title>
        <authorList>
            <person name="Kai W."/>
            <person name="Kikuchi K."/>
            <person name="Tohari S."/>
            <person name="Chew A.K."/>
            <person name="Tay A."/>
            <person name="Fujiwara A."/>
            <person name="Hosoya S."/>
            <person name="Suetake H."/>
            <person name="Naruse K."/>
            <person name="Brenner S."/>
            <person name="Suzuki Y."/>
            <person name="Venkatesh B."/>
        </authorList>
    </citation>
    <scope>NUCLEOTIDE SEQUENCE [LARGE SCALE GENOMIC DNA]</scope>
</reference>
<feature type="transmembrane region" description="Helical" evidence="11">
    <location>
        <begin position="146"/>
        <end position="164"/>
    </location>
</feature>
<evidence type="ECO:0000313" key="13">
    <source>
        <dbReference type="Ensembl" id="ENSTRUP00000035240.3"/>
    </source>
</evidence>
<dbReference type="InParanoid" id="H2UE71"/>
<keyword evidence="8" id="KW-0449">Lipoprotein</keyword>
<dbReference type="RefSeq" id="XP_003965147.2">
    <property type="nucleotide sequence ID" value="XM_003965098.3"/>
</dbReference>
<reference evidence="13" key="3">
    <citation type="submission" date="2025-09" db="UniProtKB">
        <authorList>
            <consortium name="Ensembl"/>
        </authorList>
    </citation>
    <scope>IDENTIFICATION</scope>
</reference>
<evidence type="ECO:0000256" key="6">
    <source>
        <dbReference type="ARBA" id="ARBA00023136"/>
    </source>
</evidence>
<evidence type="ECO:0000256" key="8">
    <source>
        <dbReference type="ARBA" id="ARBA00023288"/>
    </source>
</evidence>
<organism evidence="13 14">
    <name type="scientific">Takifugu rubripes</name>
    <name type="common">Japanese pufferfish</name>
    <name type="synonym">Fugu rubripes</name>
    <dbReference type="NCBI Taxonomy" id="31033"/>
    <lineage>
        <taxon>Eukaryota</taxon>
        <taxon>Metazoa</taxon>
        <taxon>Chordata</taxon>
        <taxon>Craniata</taxon>
        <taxon>Vertebrata</taxon>
        <taxon>Euteleostomi</taxon>
        <taxon>Actinopterygii</taxon>
        <taxon>Neopterygii</taxon>
        <taxon>Teleostei</taxon>
        <taxon>Neoteleostei</taxon>
        <taxon>Acanthomorphata</taxon>
        <taxon>Eupercaria</taxon>
        <taxon>Tetraodontiformes</taxon>
        <taxon>Tetradontoidea</taxon>
        <taxon>Tetraodontidae</taxon>
        <taxon>Takifugu</taxon>
    </lineage>
</organism>
<protein>
    <recommendedName>
        <fullName evidence="11">Palmitoyltransferase</fullName>
        <ecNumber evidence="11">2.3.1.225</ecNumber>
    </recommendedName>
</protein>
<dbReference type="GeneID" id="101068000"/>
<dbReference type="GO" id="GO:0006612">
    <property type="term" value="P:protein targeting to membrane"/>
    <property type="evidence" value="ECO:0007669"/>
    <property type="project" value="TreeGrafter"/>
</dbReference>
<dbReference type="Proteomes" id="UP000005226">
    <property type="component" value="Chromosome 6"/>
</dbReference>
<feature type="transmembrane region" description="Helical" evidence="11">
    <location>
        <begin position="42"/>
        <end position="63"/>
    </location>
</feature>
<dbReference type="OrthoDB" id="331948at2759"/>
<evidence type="ECO:0000313" key="14">
    <source>
        <dbReference type="Proteomes" id="UP000005226"/>
    </source>
</evidence>
<evidence type="ECO:0000259" key="12">
    <source>
        <dbReference type="Pfam" id="PF01529"/>
    </source>
</evidence>
<gene>
    <name evidence="13" type="primary">zdhhc12b</name>
</gene>
<dbReference type="AlphaFoldDB" id="H2UE71"/>
<sequence>MFKNVFGSGFVVRTAHVVLTWVITLILFLQDTELRRQEETGQLVQPVLFVLLVLVSVLLYFAVSLMDPGFILSEDALQFPLGVTEEQQDMIQPSSKSLRRRRCGHCLLQQPMRSKHCQTCQHCVRRYDHHCPWIENCVGEKNHRWFVLYLLVELLVLLWGLHIACTGFNPTTSWRPWLHSNGLLLAVVVVVALLSLVVLLLLGSHLYLISLNTTTWEFMSRHRISYLRHCGADENPFDRGPAHNLWGFFCVWGTVVWEQVYFREGSNQV</sequence>
<name>H2UE71_TAKRU</name>
<comment type="similarity">
    <text evidence="2 11">Belongs to the DHHC palmitoyltransferase family.</text>
</comment>
<evidence type="ECO:0000256" key="11">
    <source>
        <dbReference type="RuleBase" id="RU079119"/>
    </source>
</evidence>
<keyword evidence="14" id="KW-1185">Reference proteome</keyword>
<dbReference type="HOGENOM" id="CLU_031257_2_0_1"/>